<feature type="coiled-coil region" evidence="1">
    <location>
        <begin position="407"/>
        <end position="434"/>
    </location>
</feature>
<comment type="caution">
    <text evidence="5">The sequence shown here is derived from an EMBL/GenBank/DDBJ whole genome shotgun (WGS) entry which is preliminary data.</text>
</comment>
<keyword evidence="6" id="KW-1185">Reference proteome</keyword>
<gene>
    <name evidence="5" type="ORF">OW157_05775</name>
</gene>
<feature type="compositionally biased region" description="Polar residues" evidence="2">
    <location>
        <begin position="291"/>
        <end position="313"/>
    </location>
</feature>
<dbReference type="PANTHER" id="PTHR41259">
    <property type="entry name" value="DOUBLE-STRAND BREAK REPAIR RAD50 ATPASE, PUTATIVE-RELATED"/>
    <property type="match status" value="1"/>
</dbReference>
<evidence type="ECO:0000313" key="5">
    <source>
        <dbReference type="EMBL" id="MCZ0726081.1"/>
    </source>
</evidence>
<protein>
    <submittedName>
        <fullName evidence="5">AAA family ATPase</fullName>
    </submittedName>
</protein>
<feature type="transmembrane region" description="Helical" evidence="3">
    <location>
        <begin position="467"/>
        <end position="489"/>
    </location>
</feature>
<feature type="coiled-coil region" evidence="1">
    <location>
        <begin position="185"/>
        <end position="248"/>
    </location>
</feature>
<organism evidence="5 6">
    <name type="scientific">Aerococcus kribbianus</name>
    <dbReference type="NCBI Taxonomy" id="2999064"/>
    <lineage>
        <taxon>Bacteria</taxon>
        <taxon>Bacillati</taxon>
        <taxon>Bacillota</taxon>
        <taxon>Bacilli</taxon>
        <taxon>Lactobacillales</taxon>
        <taxon>Aerococcaceae</taxon>
        <taxon>Aerococcus</taxon>
    </lineage>
</organism>
<evidence type="ECO:0000259" key="4">
    <source>
        <dbReference type="Pfam" id="PF13514"/>
    </source>
</evidence>
<dbReference type="AlphaFoldDB" id="A0A9X3FQE3"/>
<dbReference type="RefSeq" id="WP_268752409.1">
    <property type="nucleotide sequence ID" value="NZ_JAPRFQ010000002.1"/>
</dbReference>
<evidence type="ECO:0000256" key="2">
    <source>
        <dbReference type="SAM" id="MobiDB-lite"/>
    </source>
</evidence>
<dbReference type="SUPFAM" id="SSF52540">
    <property type="entry name" value="P-loop containing nucleoside triphosphate hydrolases"/>
    <property type="match status" value="1"/>
</dbReference>
<dbReference type="CDD" id="cd00267">
    <property type="entry name" value="ABC_ATPase"/>
    <property type="match status" value="1"/>
</dbReference>
<keyword evidence="3" id="KW-1133">Transmembrane helix</keyword>
<reference evidence="5" key="1">
    <citation type="submission" date="2022-12" db="EMBL/GenBank/DDBJ databases">
        <title>Description and comparative metabolic analysis of Aerococcus sp. nov., isolated from the feces of a pig.</title>
        <authorList>
            <person name="Chang Y.-H."/>
        </authorList>
    </citation>
    <scope>NUCLEOTIDE SEQUENCE</scope>
    <source>
        <strain evidence="5">YH-aer222</strain>
    </source>
</reference>
<dbReference type="Gene3D" id="3.40.50.300">
    <property type="entry name" value="P-loop containing nucleotide triphosphate hydrolases"/>
    <property type="match status" value="2"/>
</dbReference>
<feature type="transmembrane region" description="Helical" evidence="3">
    <location>
        <begin position="441"/>
        <end position="461"/>
    </location>
</feature>
<keyword evidence="1" id="KW-0175">Coiled coil</keyword>
<dbReference type="Pfam" id="PF13514">
    <property type="entry name" value="AAA_27"/>
    <property type="match status" value="1"/>
</dbReference>
<feature type="region of interest" description="Disordered" evidence="2">
    <location>
        <begin position="290"/>
        <end position="313"/>
    </location>
</feature>
<evidence type="ECO:0000256" key="3">
    <source>
        <dbReference type="SAM" id="Phobius"/>
    </source>
</evidence>
<evidence type="ECO:0000313" key="6">
    <source>
        <dbReference type="Proteomes" id="UP001146670"/>
    </source>
</evidence>
<proteinExistence type="predicted"/>
<feature type="coiled-coil region" evidence="1">
    <location>
        <begin position="717"/>
        <end position="744"/>
    </location>
</feature>
<accession>A0A9X3FQE3</accession>
<sequence>MKITKIEIFGYGKWVDKTVHLGPELNVITGPNGSGKSTLMSFVLSILFGFPNLRRKGQRDYDINPDNHFGGRLFLKDTIYGDLVIERTRKNGKQLLYMTQADDKDKVPVSDFSDLLNGLSKQDYLNYFGFTEEDLMAFVWENEEDFSKSLMSLGVSGRKVLNEITPGLEQEAEQIFKGNGQRPVLNQQLQALEASQSAIDRASQDQNNYFTLLNGLDQDKARLTDLRAQQEQVKAKELQLELAKQQEGSLREYQELEEELAGFNFVDYDENLTKEWYQINNRLEELEADQASLQASDQEQAQSNVGPEVNTSVSQQGMGWMDTHQADSDVMYAQAKAYRNHLQKNEDINEEVIKKRYEQNRLLHIMGADEIGELPEELSDSERQQWQKQYKAIQNRRSLLGSQGQASISAQNELADLDAEEKELRKEYQELRQQGSPGRSWVFVFGLVLGLVGLVLLLAYFLLDGAFFIASGVMAIVLAVIFIGVGAWLTQSDKKAYRDDIKAYELDFIDIQQERDAIQHRQNDNSVEKEHLDDELDQFLEELENLMVERGGQDYIESLAWIEEDYVNQIKTLDQDVRDLELVLDADSFSSDQNHLWADYQETIGQSQTSDASLYQQFENDYLAWREARSTRDYQDFANQERQNRTQHLAHAIGELKQERQAILDQFSARDADDLQAKLDQQMTMADKQQRFDILAHHLDLSLLPFLNQDQALSQQIEQAKASIASNQTEIQELLDRISQSQADLNHISSNDDLTRLVAEDDQTRSQARQAAVEWAARKITVDIFEQATLGEGGDANKLVMGNAVRYVNDLTDGRFTKLTYREDGLRIYSEATGWLPVDQLSHGEKALLFIAMRFAFLNAQLGQVELPIFIDEAFAHLDDQHKENVYRFLADRSLDNQIILLSTDELFSDQLPHTNYQEI</sequence>
<keyword evidence="3" id="KW-0472">Membrane</keyword>
<name>A0A9X3FQE3_9LACT</name>
<evidence type="ECO:0000256" key="1">
    <source>
        <dbReference type="SAM" id="Coils"/>
    </source>
</evidence>
<feature type="domain" description="YhaN AAA" evidence="4">
    <location>
        <begin position="1"/>
        <end position="206"/>
    </location>
</feature>
<dbReference type="PANTHER" id="PTHR41259:SF1">
    <property type="entry name" value="DOUBLE-STRAND BREAK REPAIR RAD50 ATPASE, PUTATIVE-RELATED"/>
    <property type="match status" value="1"/>
</dbReference>
<dbReference type="EMBL" id="JAPRFR010000002">
    <property type="protein sequence ID" value="MCZ0726081.1"/>
    <property type="molecule type" value="Genomic_DNA"/>
</dbReference>
<keyword evidence="3" id="KW-0812">Transmembrane</keyword>
<dbReference type="Proteomes" id="UP001146670">
    <property type="component" value="Unassembled WGS sequence"/>
</dbReference>
<dbReference type="InterPro" id="IPR038734">
    <property type="entry name" value="YhaN_AAA"/>
</dbReference>
<dbReference type="InterPro" id="IPR027417">
    <property type="entry name" value="P-loop_NTPase"/>
</dbReference>